<reference evidence="10 11" key="1">
    <citation type="submission" date="2015-10" db="EMBL/GenBank/DDBJ databases">
        <authorList>
            <person name="Rovetto F.F."/>
            <person name="Cocolin L.L."/>
            <person name="Illeghems K.K."/>
            <person name="Van Nieuwerbuegh F.F."/>
            <person name="Houf K.K."/>
        </authorList>
    </citation>
    <scope>NUCLEOTIDE SEQUENCE [LARGE SCALE GENOMIC DNA]</scope>
    <source>
        <strain evidence="10 11">LMG 24486</strain>
    </source>
</reference>
<dbReference type="GO" id="GO:0016301">
    <property type="term" value="F:kinase activity"/>
    <property type="evidence" value="ECO:0007669"/>
    <property type="project" value="UniProtKB-KW"/>
</dbReference>
<dbReference type="EMBL" id="LLKQ01000001">
    <property type="protein sequence ID" value="OCL95937.1"/>
    <property type="molecule type" value="Genomic_DNA"/>
</dbReference>
<keyword evidence="11" id="KW-1185">Reference proteome</keyword>
<evidence type="ECO:0000313" key="11">
    <source>
        <dbReference type="Proteomes" id="UP000092987"/>
    </source>
</evidence>
<evidence type="ECO:0000256" key="6">
    <source>
        <dbReference type="SAM" id="Coils"/>
    </source>
</evidence>
<keyword evidence="2" id="KW-1003">Cell membrane</keyword>
<protein>
    <submittedName>
        <fullName evidence="10">Tyrosine-protein kinase etk</fullName>
        <ecNumber evidence="10">2.7.10.-</ecNumber>
    </submittedName>
</protein>
<evidence type="ECO:0000256" key="2">
    <source>
        <dbReference type="ARBA" id="ARBA00022475"/>
    </source>
</evidence>
<keyword evidence="3 7" id="KW-0812">Transmembrane</keyword>
<dbReference type="Pfam" id="PF02706">
    <property type="entry name" value="Wzz"/>
    <property type="match status" value="1"/>
</dbReference>
<keyword evidence="5 7" id="KW-0472">Membrane</keyword>
<evidence type="ECO:0000256" key="3">
    <source>
        <dbReference type="ARBA" id="ARBA00022692"/>
    </source>
</evidence>
<organism evidence="10 11">
    <name type="scientific">Aliarcobacter thereius LMG 24486</name>
    <dbReference type="NCBI Taxonomy" id="1032240"/>
    <lineage>
        <taxon>Bacteria</taxon>
        <taxon>Pseudomonadati</taxon>
        <taxon>Campylobacterota</taxon>
        <taxon>Epsilonproteobacteria</taxon>
        <taxon>Campylobacterales</taxon>
        <taxon>Arcobacteraceae</taxon>
        <taxon>Aliarcobacter</taxon>
    </lineage>
</organism>
<dbReference type="InterPro" id="IPR032807">
    <property type="entry name" value="GNVR"/>
</dbReference>
<evidence type="ECO:0000256" key="5">
    <source>
        <dbReference type="ARBA" id="ARBA00023136"/>
    </source>
</evidence>
<evidence type="ECO:0000256" key="4">
    <source>
        <dbReference type="ARBA" id="ARBA00022989"/>
    </source>
</evidence>
<feature type="coiled-coil region" evidence="6">
    <location>
        <begin position="149"/>
        <end position="205"/>
    </location>
</feature>
<feature type="domain" description="Polysaccharide chain length determinant N-terminal" evidence="8">
    <location>
        <begin position="12"/>
        <end position="89"/>
    </location>
</feature>
<keyword evidence="10" id="KW-0808">Transferase</keyword>
<dbReference type="EC" id="2.7.10.-" evidence="10"/>
<dbReference type="InterPro" id="IPR050445">
    <property type="entry name" value="Bact_polysacc_biosynth/exp"/>
</dbReference>
<dbReference type="PANTHER" id="PTHR32309:SF13">
    <property type="entry name" value="FERRIC ENTEROBACTIN TRANSPORT PROTEIN FEPE"/>
    <property type="match status" value="1"/>
</dbReference>
<evidence type="ECO:0000313" key="10">
    <source>
        <dbReference type="EMBL" id="OCL95937.1"/>
    </source>
</evidence>
<dbReference type="Proteomes" id="UP000092987">
    <property type="component" value="Unassembled WGS sequence"/>
</dbReference>
<accession>A0A1C7WSX2</accession>
<feature type="transmembrane region" description="Helical" evidence="7">
    <location>
        <begin position="28"/>
        <end position="46"/>
    </location>
</feature>
<comment type="caution">
    <text evidence="10">The sequence shown here is derived from an EMBL/GenBank/DDBJ whole genome shotgun (WGS) entry which is preliminary data.</text>
</comment>
<dbReference type="Pfam" id="PF13807">
    <property type="entry name" value="GNVR"/>
    <property type="match status" value="1"/>
</dbReference>
<dbReference type="PANTHER" id="PTHR32309">
    <property type="entry name" value="TYROSINE-PROTEIN KINASE"/>
    <property type="match status" value="1"/>
</dbReference>
<name>A0A1C7WSX2_9BACT</name>
<evidence type="ECO:0000256" key="1">
    <source>
        <dbReference type="ARBA" id="ARBA00004651"/>
    </source>
</evidence>
<keyword evidence="6" id="KW-0175">Coiled coil</keyword>
<feature type="transmembrane region" description="Helical" evidence="7">
    <location>
        <begin position="287"/>
        <end position="306"/>
    </location>
</feature>
<sequence>MQENNRNIIQEDEIDLRELFLTLWKNKVFIVVFTAIVTILAGIYAYTKTPIYEAKALIEIGEYRLNNTSKISVDDAVILEKKLSTIFIDMEENQKDRISKITSTKSVKGVKDFLEIKSEAISNEEAVKEILRVLSYVQNEHEKILDDIKKQKELELKNIDLKISDIKSKSVALIDKKLENNLKLLEDLQKQLKLVDDNLKKIDSLDPSLAALKLMEKKDISSSINNITIQNFELENRKDELLTTTLYKLDENKKIVELLLLPHNYKNTKIVGDIILNDFPVKPKKSLIVAVAFVTGFILSIFLVFFREFIRGFKEQNN</sequence>
<evidence type="ECO:0000256" key="7">
    <source>
        <dbReference type="SAM" id="Phobius"/>
    </source>
</evidence>
<gene>
    <name evidence="10" type="primary">etk</name>
    <name evidence="10" type="ORF">AA347_01426</name>
</gene>
<comment type="subcellular location">
    <subcellularLocation>
        <location evidence="1">Cell membrane</location>
        <topology evidence="1">Multi-pass membrane protein</topology>
    </subcellularLocation>
</comment>
<feature type="domain" description="Tyrosine-protein kinase G-rich" evidence="9">
    <location>
        <begin position="265"/>
        <end position="308"/>
    </location>
</feature>
<evidence type="ECO:0000259" key="8">
    <source>
        <dbReference type="Pfam" id="PF02706"/>
    </source>
</evidence>
<keyword evidence="10" id="KW-0418">Kinase</keyword>
<proteinExistence type="predicted"/>
<dbReference type="RefSeq" id="WP_066390400.1">
    <property type="nucleotide sequence ID" value="NZ_CP035926.1"/>
</dbReference>
<evidence type="ECO:0000259" key="9">
    <source>
        <dbReference type="Pfam" id="PF13807"/>
    </source>
</evidence>
<dbReference type="InterPro" id="IPR003856">
    <property type="entry name" value="LPS_length_determ_N"/>
</dbReference>
<keyword evidence="4 7" id="KW-1133">Transmembrane helix</keyword>